<dbReference type="OrthoDB" id="5914995at2759"/>
<dbReference type="Gene3D" id="3.40.1620.60">
    <property type="match status" value="1"/>
</dbReference>
<protein>
    <submittedName>
        <fullName evidence="2">Uncharacterized protein</fullName>
    </submittedName>
</protein>
<keyword evidence="1" id="KW-0472">Membrane</keyword>
<dbReference type="EMBL" id="JYDP01000069">
    <property type="protein sequence ID" value="KRZ09682.1"/>
    <property type="molecule type" value="Genomic_DNA"/>
</dbReference>
<evidence type="ECO:0000256" key="1">
    <source>
        <dbReference type="SAM" id="Phobius"/>
    </source>
</evidence>
<evidence type="ECO:0000313" key="2">
    <source>
        <dbReference type="EMBL" id="KRZ09682.1"/>
    </source>
</evidence>
<organism evidence="2 3">
    <name type="scientific">Trichinella zimbabwensis</name>
    <dbReference type="NCBI Taxonomy" id="268475"/>
    <lineage>
        <taxon>Eukaryota</taxon>
        <taxon>Metazoa</taxon>
        <taxon>Ecdysozoa</taxon>
        <taxon>Nematoda</taxon>
        <taxon>Enoplea</taxon>
        <taxon>Dorylaimia</taxon>
        <taxon>Trichinellida</taxon>
        <taxon>Trichinellidae</taxon>
        <taxon>Trichinella</taxon>
    </lineage>
</organism>
<keyword evidence="3" id="KW-1185">Reference proteome</keyword>
<name>A0A0V1HIA3_9BILA</name>
<keyword evidence="1" id="KW-1133">Transmembrane helix</keyword>
<keyword evidence="1" id="KW-0812">Transmembrane</keyword>
<reference evidence="2 3" key="1">
    <citation type="submission" date="2015-01" db="EMBL/GenBank/DDBJ databases">
        <title>Evolution of Trichinella species and genotypes.</title>
        <authorList>
            <person name="Korhonen P.K."/>
            <person name="Edoardo P."/>
            <person name="Giuseppe L.R."/>
            <person name="Gasser R.B."/>
        </authorList>
    </citation>
    <scope>NUCLEOTIDE SEQUENCE [LARGE SCALE GENOMIC DNA]</scope>
    <source>
        <strain evidence="2">ISS1029</strain>
    </source>
</reference>
<evidence type="ECO:0000313" key="3">
    <source>
        <dbReference type="Proteomes" id="UP000055024"/>
    </source>
</evidence>
<gene>
    <name evidence="2" type="ORF">T11_9712</name>
</gene>
<sequence length="323" mass="36538">MDTPPRYELLGPARKAKLNKEQNAAEKRTLLTLTCTMVSLTIFVMGVGVAVIMLLESGWSDSTFQKLALIAKASKVNSAVDLKDVCDSYSNDTFCVFAPKLYTSNCGEYTCKAFSWEVSSLRHKPGIYYQTSSLIIRPPDGTPCGPKKWCFQGQCIPSYDREIAYKMSDKNRGSWFEDKPNNLGCIHFSDEFAVRNLLSDPPEGECPNSRYQLKLRLFRCDSAKGVRKPCSLKHLHNVFGWNMPLLFYFPAKSTCVIPTAQERAKELCGDHYVEDQAKEMGCKYKCNDADEFKTFTNPIECQIDGQRKGHCFHGVCIPRVMVY</sequence>
<accession>A0A0V1HIA3</accession>
<comment type="caution">
    <text evidence="2">The sequence shown here is derived from an EMBL/GenBank/DDBJ whole genome shotgun (WGS) entry which is preliminary data.</text>
</comment>
<dbReference type="Proteomes" id="UP000055024">
    <property type="component" value="Unassembled WGS sequence"/>
</dbReference>
<proteinExistence type="predicted"/>
<dbReference type="AlphaFoldDB" id="A0A0V1HIA3"/>
<feature type="transmembrane region" description="Helical" evidence="1">
    <location>
        <begin position="30"/>
        <end position="55"/>
    </location>
</feature>